<feature type="binding site" evidence="10">
    <location>
        <position position="64"/>
    </location>
    <ligand>
        <name>FAD</name>
        <dbReference type="ChEBI" id="CHEBI:57692"/>
    </ligand>
</feature>
<protein>
    <submittedName>
        <fullName evidence="14">Cytochrome-b5 reductase</fullName>
    </submittedName>
</protein>
<dbReference type="PANTHER" id="PTHR19370:SF185">
    <property type="entry name" value="NADH-CYTOCHROME B5 REDUCTASE"/>
    <property type="match status" value="1"/>
</dbReference>
<evidence type="ECO:0000256" key="7">
    <source>
        <dbReference type="ARBA" id="ARBA00022989"/>
    </source>
</evidence>
<feature type="binding site" evidence="10">
    <location>
        <position position="153"/>
    </location>
    <ligand>
        <name>FAD</name>
        <dbReference type="ChEBI" id="CHEBI:57692"/>
    </ligand>
</feature>
<dbReference type="PROSITE" id="PS51384">
    <property type="entry name" value="FAD_FR"/>
    <property type="match status" value="1"/>
</dbReference>
<dbReference type="AlphaFoldDB" id="A0A0R3T3C0"/>
<dbReference type="Gene3D" id="2.40.30.10">
    <property type="entry name" value="Translation factors"/>
    <property type="match status" value="1"/>
</dbReference>
<dbReference type="Pfam" id="PF00175">
    <property type="entry name" value="NAD_binding_1"/>
    <property type="match status" value="1"/>
</dbReference>
<reference evidence="12 13" key="2">
    <citation type="submission" date="2018-11" db="EMBL/GenBank/DDBJ databases">
        <authorList>
            <consortium name="Pathogen Informatics"/>
        </authorList>
    </citation>
    <scope>NUCLEOTIDE SEQUENCE [LARGE SCALE GENOMIC DNA]</scope>
</reference>
<feature type="binding site" evidence="10">
    <location>
        <position position="65"/>
    </location>
    <ligand>
        <name>FAD</name>
        <dbReference type="ChEBI" id="CHEBI:57692"/>
    </ligand>
</feature>
<comment type="cofactor">
    <cofactor evidence="1 10">
        <name>FAD</name>
        <dbReference type="ChEBI" id="CHEBI:57692"/>
    </cofactor>
</comment>
<dbReference type="FunFam" id="2.40.30.10:FF:000021">
    <property type="entry name" value="NADH-cytochrome b5 reductase"/>
    <property type="match status" value="1"/>
</dbReference>
<dbReference type="Pfam" id="PF00970">
    <property type="entry name" value="FAD_binding_6"/>
    <property type="match status" value="1"/>
</dbReference>
<evidence type="ECO:0000256" key="8">
    <source>
        <dbReference type="ARBA" id="ARBA00023002"/>
    </source>
</evidence>
<dbReference type="CDD" id="cd06183">
    <property type="entry name" value="cyt_b5_reduct_like"/>
    <property type="match status" value="1"/>
</dbReference>
<dbReference type="PRINTS" id="PR00406">
    <property type="entry name" value="CYTB5RDTASE"/>
</dbReference>
<keyword evidence="3 10" id="KW-0285">Flavoprotein</keyword>
<name>A0A0R3T3C0_RODNA</name>
<dbReference type="InterPro" id="IPR017927">
    <property type="entry name" value="FAD-bd_FR_type"/>
</dbReference>
<keyword evidence="9" id="KW-0472">Membrane</keyword>
<keyword evidence="6 10" id="KW-0274">FAD</keyword>
<evidence type="ECO:0000256" key="3">
    <source>
        <dbReference type="ARBA" id="ARBA00022630"/>
    </source>
</evidence>
<organism evidence="14">
    <name type="scientific">Rodentolepis nana</name>
    <name type="common">Dwarf tapeworm</name>
    <name type="synonym">Hymenolepis nana</name>
    <dbReference type="NCBI Taxonomy" id="102285"/>
    <lineage>
        <taxon>Eukaryota</taxon>
        <taxon>Metazoa</taxon>
        <taxon>Spiralia</taxon>
        <taxon>Lophotrochozoa</taxon>
        <taxon>Platyhelminthes</taxon>
        <taxon>Cestoda</taxon>
        <taxon>Eucestoda</taxon>
        <taxon>Cyclophyllidea</taxon>
        <taxon>Hymenolepididae</taxon>
        <taxon>Rodentolepis</taxon>
    </lineage>
</organism>
<dbReference type="InterPro" id="IPR008333">
    <property type="entry name" value="Cbr1-like_FAD-bd_dom"/>
</dbReference>
<proteinExistence type="predicted"/>
<dbReference type="InterPro" id="IPR017938">
    <property type="entry name" value="Riboflavin_synthase-like_b-brl"/>
</dbReference>
<keyword evidence="5" id="KW-0496">Mitochondrion</keyword>
<evidence type="ECO:0000313" key="12">
    <source>
        <dbReference type="EMBL" id="VDN97353.1"/>
    </source>
</evidence>
<evidence type="ECO:0000259" key="11">
    <source>
        <dbReference type="PROSITE" id="PS51384"/>
    </source>
</evidence>
<dbReference type="PANTHER" id="PTHR19370">
    <property type="entry name" value="NADH-CYTOCHROME B5 REDUCTASE"/>
    <property type="match status" value="1"/>
</dbReference>
<dbReference type="OrthoDB" id="432685at2759"/>
<dbReference type="InterPro" id="IPR001433">
    <property type="entry name" value="OxRdtase_FAD/NAD-bd"/>
</dbReference>
<feature type="binding site" evidence="10">
    <location>
        <position position="98"/>
    </location>
    <ligand>
        <name>FAD</name>
        <dbReference type="ChEBI" id="CHEBI:57692"/>
    </ligand>
</feature>
<dbReference type="FunFam" id="3.40.50.80:FF:000019">
    <property type="entry name" value="NADH-cytochrome b5 reductase"/>
    <property type="match status" value="1"/>
</dbReference>
<keyword evidence="7" id="KW-1133">Transmembrane helix</keyword>
<dbReference type="InterPro" id="IPR001834">
    <property type="entry name" value="CBR-like"/>
</dbReference>
<evidence type="ECO:0000256" key="2">
    <source>
        <dbReference type="ARBA" id="ARBA00004294"/>
    </source>
</evidence>
<dbReference type="SUPFAM" id="SSF63380">
    <property type="entry name" value="Riboflavin synthase domain-like"/>
    <property type="match status" value="1"/>
</dbReference>
<reference evidence="14" key="1">
    <citation type="submission" date="2017-02" db="UniProtKB">
        <authorList>
            <consortium name="WormBaseParasite"/>
        </authorList>
    </citation>
    <scope>IDENTIFICATION</scope>
</reference>
<keyword evidence="8" id="KW-0560">Oxidoreductase</keyword>
<evidence type="ECO:0000256" key="9">
    <source>
        <dbReference type="ARBA" id="ARBA00023136"/>
    </source>
</evidence>
<dbReference type="GO" id="GO:0005741">
    <property type="term" value="C:mitochondrial outer membrane"/>
    <property type="evidence" value="ECO:0007669"/>
    <property type="project" value="UniProtKB-SubCell"/>
</dbReference>
<dbReference type="GO" id="GO:0071949">
    <property type="term" value="F:FAD binding"/>
    <property type="evidence" value="ECO:0007669"/>
    <property type="project" value="TreeGrafter"/>
</dbReference>
<dbReference type="Gene3D" id="3.40.50.80">
    <property type="entry name" value="Nucleotide-binding domain of ferredoxin-NADP reductase (FNR) module"/>
    <property type="match status" value="1"/>
</dbReference>
<evidence type="ECO:0000313" key="14">
    <source>
        <dbReference type="WBParaSite" id="HNAJ_0000149501-mRNA-1"/>
    </source>
</evidence>
<dbReference type="GO" id="GO:0016491">
    <property type="term" value="F:oxidoreductase activity"/>
    <property type="evidence" value="ECO:0007669"/>
    <property type="project" value="UniProtKB-KW"/>
</dbReference>
<evidence type="ECO:0000256" key="6">
    <source>
        <dbReference type="ARBA" id="ARBA00022827"/>
    </source>
</evidence>
<feature type="binding site" evidence="10">
    <location>
        <position position="82"/>
    </location>
    <ligand>
        <name>FAD</name>
        <dbReference type="ChEBI" id="CHEBI:57692"/>
    </ligand>
</feature>
<dbReference type="Proteomes" id="UP000278807">
    <property type="component" value="Unassembled WGS sequence"/>
</dbReference>
<keyword evidence="4" id="KW-0812">Transmembrane</keyword>
<sequence length="269" mass="30087">MSVHKYLRGPSVKLPLRLVEKLVLTHDTNLYTFGFPSHDTILGLPVGGCVQLHAKINGENVTRPYTPVTLDDFKGYVKFVIKTYRKDVNPKFPAGGKMSQYLETLSAGDCVDVGGPFVRIHYLGDGDFEIMGEQVRKLKANYINMICGGSGLTPLYQVLKYILNSSTDKTKIALIFANQTEKDIILRNELEQLRDANQSRFRLWYTLSSPPENWSYSAGYIDQGMIDEHCYPAGENTVNLLCGPPMMIKNACIPALRALGHSTENTLTF</sequence>
<evidence type="ECO:0000313" key="13">
    <source>
        <dbReference type="Proteomes" id="UP000278807"/>
    </source>
</evidence>
<gene>
    <name evidence="12" type="ORF">HNAJ_LOCUS1494</name>
</gene>
<dbReference type="EMBL" id="UZAE01000589">
    <property type="protein sequence ID" value="VDN97353.1"/>
    <property type="molecule type" value="Genomic_DNA"/>
</dbReference>
<dbReference type="STRING" id="102285.A0A0R3T3C0"/>
<dbReference type="SUPFAM" id="SSF52343">
    <property type="entry name" value="Ferredoxin reductase-like, C-terminal NADP-linked domain"/>
    <property type="match status" value="1"/>
</dbReference>
<keyword evidence="13" id="KW-1185">Reference proteome</keyword>
<accession>A0A0R3T3C0</accession>
<feature type="domain" description="FAD-binding FR-type" evidence="11">
    <location>
        <begin position="11"/>
        <end position="123"/>
    </location>
</feature>
<evidence type="ECO:0000256" key="4">
    <source>
        <dbReference type="ARBA" id="ARBA00022692"/>
    </source>
</evidence>
<comment type="subcellular location">
    <subcellularLocation>
        <location evidence="2">Mitochondrion outer membrane</location>
    </subcellularLocation>
</comment>
<feature type="binding site" evidence="10">
    <location>
        <position position="63"/>
    </location>
    <ligand>
        <name>FAD</name>
        <dbReference type="ChEBI" id="CHEBI:57692"/>
    </ligand>
</feature>
<dbReference type="WBParaSite" id="HNAJ_0000149501-mRNA-1">
    <property type="protein sequence ID" value="HNAJ_0000149501-mRNA-1"/>
    <property type="gene ID" value="HNAJ_0000149501"/>
</dbReference>
<evidence type="ECO:0000256" key="10">
    <source>
        <dbReference type="PIRSR" id="PIRSR601834-1"/>
    </source>
</evidence>
<feature type="binding site" evidence="10">
    <location>
        <position position="99"/>
    </location>
    <ligand>
        <name>FAD</name>
        <dbReference type="ChEBI" id="CHEBI:57692"/>
    </ligand>
</feature>
<keyword evidence="5" id="KW-1000">Mitochondrion outer membrane</keyword>
<evidence type="ECO:0000256" key="1">
    <source>
        <dbReference type="ARBA" id="ARBA00001974"/>
    </source>
</evidence>
<feature type="binding site" evidence="10">
    <location>
        <position position="80"/>
    </location>
    <ligand>
        <name>FAD</name>
        <dbReference type="ChEBI" id="CHEBI:57692"/>
    </ligand>
</feature>
<dbReference type="InterPro" id="IPR039261">
    <property type="entry name" value="FNR_nucleotide-bd"/>
</dbReference>
<feature type="binding site" evidence="10">
    <location>
        <position position="97"/>
    </location>
    <ligand>
        <name>FAD</name>
        <dbReference type="ChEBI" id="CHEBI:57692"/>
    </ligand>
</feature>
<evidence type="ECO:0000256" key="5">
    <source>
        <dbReference type="ARBA" id="ARBA00022787"/>
    </source>
</evidence>